<comment type="similarity">
    <text evidence="1">Belongs to the protein kinase superfamily. CAMK Ser/Thr protein kinase family. Tribbles subfamily.</text>
</comment>
<dbReference type="GO" id="GO:0004674">
    <property type="term" value="F:protein serine/threonine kinase activity"/>
    <property type="evidence" value="ECO:0007669"/>
    <property type="project" value="UniProtKB-KW"/>
</dbReference>
<dbReference type="GO" id="GO:0005634">
    <property type="term" value="C:nucleus"/>
    <property type="evidence" value="ECO:0007669"/>
    <property type="project" value="TreeGrafter"/>
</dbReference>
<evidence type="ECO:0000313" key="4">
    <source>
        <dbReference type="EMBL" id="NOV47915.1"/>
    </source>
</evidence>
<evidence type="ECO:0000259" key="3">
    <source>
        <dbReference type="PROSITE" id="PS50011"/>
    </source>
</evidence>
<sequence length="359" mass="39922">MSMSKPDAPRAPALQPVAVVSRTPRPDALGAGERSTPAVPVGSPGSSADGTQPNASALAQVGACSLSSPLILAEKFLVLETLEGSTLRRCINLDTQQEMVCKVVPRSCGSALLGVHFLLQELDHVSHPREVVLGPGKAYLLFDKAQGGDLHSHVRARRRLREPEARRLFRQMATAVRDCHKLGVVLRDLKLRKFVFADEQRTKLRLESLEDAVVLENPHLDCLRDKRGCPAYVAPEILRAHRDYSGRAADMWSLGVILYTMLVGRYPFNDSEHASLFAKITRGVFVIPDCLSAKARCLVRSLLQRSPCDRLSAEDVLHHPWLINEERQEFQVRNNTDQQVPDYDPFDYCIDPDGMEVDC</sequence>
<reference evidence="4" key="1">
    <citation type="submission" date="2020-03" db="EMBL/GenBank/DDBJ databases">
        <title>Transcriptomic Profiling of the Digestive Tract of the Rat Flea, Xenopsylla cheopis, Following Blood Feeding and Infection with Yersinia pestis.</title>
        <authorList>
            <person name="Bland D.M."/>
            <person name="Martens C.A."/>
            <person name="Virtaneva K."/>
            <person name="Kanakabandi K."/>
            <person name="Long D."/>
            <person name="Rosenke R."/>
            <person name="Saturday G.A."/>
            <person name="Hoyt F.H."/>
            <person name="Bruno D.P."/>
            <person name="Ribeiro J.M.C."/>
            <person name="Hinnebusch J."/>
        </authorList>
    </citation>
    <scope>NUCLEOTIDE SEQUENCE</scope>
</reference>
<dbReference type="PROSITE" id="PS50011">
    <property type="entry name" value="PROTEIN_KINASE_DOM"/>
    <property type="match status" value="1"/>
</dbReference>
<dbReference type="PANTHER" id="PTHR22961:SF13">
    <property type="entry name" value="TRIBBLES"/>
    <property type="match status" value="1"/>
</dbReference>
<dbReference type="Gene3D" id="1.10.510.10">
    <property type="entry name" value="Transferase(Phosphotransferase) domain 1"/>
    <property type="match status" value="1"/>
</dbReference>
<dbReference type="GO" id="GO:0005524">
    <property type="term" value="F:ATP binding"/>
    <property type="evidence" value="ECO:0007669"/>
    <property type="project" value="InterPro"/>
</dbReference>
<keyword evidence="4" id="KW-0808">Transferase</keyword>
<dbReference type="PANTHER" id="PTHR22961">
    <property type="entry name" value="SER/THR PROTEIN KINASE-TRB"/>
    <property type="match status" value="1"/>
</dbReference>
<proteinExistence type="inferred from homology"/>
<dbReference type="Pfam" id="PF00069">
    <property type="entry name" value="Pkinase"/>
    <property type="match status" value="1"/>
</dbReference>
<dbReference type="Gene3D" id="3.30.200.20">
    <property type="entry name" value="Phosphorylase Kinase, domain 1"/>
    <property type="match status" value="1"/>
</dbReference>
<organism evidence="4">
    <name type="scientific">Xenopsylla cheopis</name>
    <name type="common">Oriental rat flea</name>
    <name type="synonym">Pulex cheopis</name>
    <dbReference type="NCBI Taxonomy" id="163159"/>
    <lineage>
        <taxon>Eukaryota</taxon>
        <taxon>Metazoa</taxon>
        <taxon>Ecdysozoa</taxon>
        <taxon>Arthropoda</taxon>
        <taxon>Hexapoda</taxon>
        <taxon>Insecta</taxon>
        <taxon>Pterygota</taxon>
        <taxon>Neoptera</taxon>
        <taxon>Endopterygota</taxon>
        <taxon>Siphonaptera</taxon>
        <taxon>Pulicidae</taxon>
        <taxon>Xenopsyllinae</taxon>
        <taxon>Xenopsylla</taxon>
    </lineage>
</organism>
<evidence type="ECO:0000256" key="1">
    <source>
        <dbReference type="ARBA" id="ARBA00038180"/>
    </source>
</evidence>
<dbReference type="InterPro" id="IPR000719">
    <property type="entry name" value="Prot_kinase_dom"/>
</dbReference>
<name>A0A6M2DNM6_XENCH</name>
<feature type="domain" description="Protein kinase" evidence="3">
    <location>
        <begin position="23"/>
        <end position="322"/>
    </location>
</feature>
<dbReference type="AlphaFoldDB" id="A0A6M2DNM6"/>
<dbReference type="SMART" id="SM00220">
    <property type="entry name" value="S_TKc"/>
    <property type="match status" value="1"/>
</dbReference>
<accession>A0A6M2DNM6</accession>
<keyword evidence="4" id="KW-0723">Serine/threonine-protein kinase</keyword>
<dbReference type="InterPro" id="IPR024104">
    <property type="entry name" value="Tribbles/Ser_Thr_kinase_40"/>
</dbReference>
<dbReference type="GO" id="GO:0032436">
    <property type="term" value="P:positive regulation of proteasomal ubiquitin-dependent protein catabolic process"/>
    <property type="evidence" value="ECO:0007669"/>
    <property type="project" value="TreeGrafter"/>
</dbReference>
<evidence type="ECO:0000256" key="2">
    <source>
        <dbReference type="SAM" id="MobiDB-lite"/>
    </source>
</evidence>
<dbReference type="InterPro" id="IPR011009">
    <property type="entry name" value="Kinase-like_dom_sf"/>
</dbReference>
<dbReference type="GO" id="GO:0031434">
    <property type="term" value="F:mitogen-activated protein kinase kinase binding"/>
    <property type="evidence" value="ECO:0007669"/>
    <property type="project" value="TreeGrafter"/>
</dbReference>
<dbReference type="FunFam" id="1.10.510.10:FF:000153">
    <property type="entry name" value="Tribbles homolog 2"/>
    <property type="match status" value="1"/>
</dbReference>
<dbReference type="SUPFAM" id="SSF56112">
    <property type="entry name" value="Protein kinase-like (PK-like)"/>
    <property type="match status" value="1"/>
</dbReference>
<keyword evidence="4" id="KW-0418">Kinase</keyword>
<feature type="compositionally biased region" description="Polar residues" evidence="2">
    <location>
        <begin position="44"/>
        <end position="54"/>
    </location>
</feature>
<dbReference type="EMBL" id="GIIL01004189">
    <property type="protein sequence ID" value="NOV47915.1"/>
    <property type="molecule type" value="Transcribed_RNA"/>
</dbReference>
<protein>
    <submittedName>
        <fullName evidence="4">Putative serine/threonine protein kinase</fullName>
    </submittedName>
</protein>
<feature type="region of interest" description="Disordered" evidence="2">
    <location>
        <begin position="1"/>
        <end position="54"/>
    </location>
</feature>